<sequence length="379" mass="43378">MNAIAQELLDINKKIRSNLFKWNGQFSPQFIEALLKNYSKTGDVVLDPFSGSGTVLYESSKLNLATIGCDINPSACKISNIYKLSNLEYCNRKVIVEKFSSLIEPVLQEITDENIFEYSKKIIDLIDLKDDFLKIMVEGYLILSDVHPHNTCKSNLIKLLDDYIQVVLELPYNSNEVQCYQADCRQLPLAENTVSLVITSPPYINVFNYHQQYRKNVEALGYDVLKIAKSEIGSNRKFRPNRFYTVFQYIFDISKCLEEISRVSKKDARIIFIVGKVSNVLGMKINNGEIVKEIAIAMGFTIPFIQERSFKNKFGKIITEEIINIQNTKIHTHTISSLEAIGREHLSRVSKEAKEERIQELITKAIKNSENIPLSPIFE</sequence>
<reference evidence="10 11" key="1">
    <citation type="submission" date="2018-04" db="EMBL/GenBank/DDBJ databases">
        <title>Genome sequencing reveals highly heavy metal resistance and biotechnology application of the novel Enterobacter cloacae amazonensis isolated from wastewater river in Manaus - Amazonas.</title>
        <authorList>
            <person name="Astolfi M.C.T."/>
            <person name="Carvalho E.B.D.S."/>
            <person name="Lacerda L.B."/>
            <person name="Pinto M.V."/>
            <person name="Nogueira V.B."/>
            <person name="Barros A.M."/>
            <person name="Astolfi-Filho S."/>
        </authorList>
    </citation>
    <scope>NUCLEOTIDE SEQUENCE [LARGE SCALE GENOMIC DNA]</scope>
    <source>
        <strain evidence="11">amazonensis</strain>
    </source>
</reference>
<dbReference type="GO" id="GO:0030488">
    <property type="term" value="P:tRNA methylation"/>
    <property type="evidence" value="ECO:0007669"/>
    <property type="project" value="TreeGrafter"/>
</dbReference>
<dbReference type="RefSeq" id="WP_048271964.1">
    <property type="nucleotide sequence ID" value="NZ_PZPP01000016.1"/>
</dbReference>
<dbReference type="OrthoDB" id="9816043at2"/>
<dbReference type="InterPro" id="IPR002941">
    <property type="entry name" value="DNA_methylase_N4/N6"/>
</dbReference>
<feature type="domain" description="DNA methylase N-4/N-6" evidence="9">
    <location>
        <begin position="16"/>
        <end position="79"/>
    </location>
</feature>
<dbReference type="AlphaFoldDB" id="A0A2T4XW64"/>
<keyword evidence="3 10" id="KW-0489">Methyltransferase</keyword>
<dbReference type="GO" id="GO:0008170">
    <property type="term" value="F:N-methyltransferase activity"/>
    <property type="evidence" value="ECO:0007669"/>
    <property type="project" value="InterPro"/>
</dbReference>
<keyword evidence="4 10" id="KW-0808">Transferase</keyword>
<dbReference type="PANTHER" id="PTHR14911:SF13">
    <property type="entry name" value="TRNA (GUANINE(6)-N2)-METHYLTRANSFERASE THUMP3"/>
    <property type="match status" value="1"/>
</dbReference>
<protein>
    <recommendedName>
        <fullName evidence="2">site-specific DNA-methyltransferase (cytosine-N(4)-specific)</fullName>
        <ecNumber evidence="2">2.1.1.113</ecNumber>
    </recommendedName>
</protein>
<evidence type="ECO:0000256" key="7">
    <source>
        <dbReference type="ARBA" id="ARBA00023125"/>
    </source>
</evidence>
<dbReference type="PROSITE" id="PS00093">
    <property type="entry name" value="N4_MTASE"/>
    <property type="match status" value="1"/>
</dbReference>
<dbReference type="GO" id="GO:0015667">
    <property type="term" value="F:site-specific DNA-methyltransferase (cytosine-N4-specific) activity"/>
    <property type="evidence" value="ECO:0007669"/>
    <property type="project" value="UniProtKB-EC"/>
</dbReference>
<dbReference type="EMBL" id="PZPP01000016">
    <property type="protein sequence ID" value="PTM34182.1"/>
    <property type="molecule type" value="Genomic_DNA"/>
</dbReference>
<keyword evidence="7" id="KW-0238">DNA-binding</keyword>
<dbReference type="PANTHER" id="PTHR14911">
    <property type="entry name" value="THUMP DOMAIN-CONTAINING"/>
    <property type="match status" value="1"/>
</dbReference>
<comment type="similarity">
    <text evidence="1">Belongs to the N(4)/N(6)-methyltransferase family. N(4) subfamily.</text>
</comment>
<dbReference type="InterPro" id="IPR017985">
    <property type="entry name" value="MeTrfase_CN4_CS"/>
</dbReference>
<dbReference type="Proteomes" id="UP000241614">
    <property type="component" value="Unassembled WGS sequence"/>
</dbReference>
<keyword evidence="5" id="KW-0949">S-adenosyl-L-methionine</keyword>
<comment type="caution">
    <text evidence="10">The sequence shown here is derived from an EMBL/GenBank/DDBJ whole genome shotgun (WGS) entry which is preliminary data.</text>
</comment>
<dbReference type="SUPFAM" id="SSF53335">
    <property type="entry name" value="S-adenosyl-L-methionine-dependent methyltransferases"/>
    <property type="match status" value="1"/>
</dbReference>
<dbReference type="Pfam" id="PF01555">
    <property type="entry name" value="N6_N4_Mtase"/>
    <property type="match status" value="1"/>
</dbReference>
<comment type="catalytic activity">
    <reaction evidence="8">
        <text>a 2'-deoxycytidine in DNA + S-adenosyl-L-methionine = an N(4)-methyl-2'-deoxycytidine in DNA + S-adenosyl-L-homocysteine + H(+)</text>
        <dbReference type="Rhea" id="RHEA:16857"/>
        <dbReference type="Rhea" id="RHEA-COMP:11369"/>
        <dbReference type="Rhea" id="RHEA-COMP:13674"/>
        <dbReference type="ChEBI" id="CHEBI:15378"/>
        <dbReference type="ChEBI" id="CHEBI:57856"/>
        <dbReference type="ChEBI" id="CHEBI:59789"/>
        <dbReference type="ChEBI" id="CHEBI:85452"/>
        <dbReference type="ChEBI" id="CHEBI:137933"/>
        <dbReference type="EC" id="2.1.1.113"/>
    </reaction>
</comment>
<organism evidence="10 11">
    <name type="scientific">Enterobacter cloacae</name>
    <dbReference type="NCBI Taxonomy" id="550"/>
    <lineage>
        <taxon>Bacteria</taxon>
        <taxon>Pseudomonadati</taxon>
        <taxon>Pseudomonadota</taxon>
        <taxon>Gammaproteobacteria</taxon>
        <taxon>Enterobacterales</taxon>
        <taxon>Enterobacteriaceae</taxon>
        <taxon>Enterobacter</taxon>
        <taxon>Enterobacter cloacae complex</taxon>
    </lineage>
</organism>
<accession>A0A2T4XW64</accession>
<proteinExistence type="inferred from homology"/>
<dbReference type="GO" id="GO:0016423">
    <property type="term" value="F:tRNA (guanine) methyltransferase activity"/>
    <property type="evidence" value="ECO:0007669"/>
    <property type="project" value="TreeGrafter"/>
</dbReference>
<dbReference type="GO" id="GO:0009307">
    <property type="term" value="P:DNA restriction-modification system"/>
    <property type="evidence" value="ECO:0007669"/>
    <property type="project" value="UniProtKB-KW"/>
</dbReference>
<evidence type="ECO:0000256" key="8">
    <source>
        <dbReference type="ARBA" id="ARBA00049120"/>
    </source>
</evidence>
<evidence type="ECO:0000313" key="11">
    <source>
        <dbReference type="Proteomes" id="UP000241614"/>
    </source>
</evidence>
<evidence type="ECO:0000313" key="10">
    <source>
        <dbReference type="EMBL" id="PTM34182.1"/>
    </source>
</evidence>
<gene>
    <name evidence="10" type="ORF">DA103_19420</name>
</gene>
<evidence type="ECO:0000256" key="3">
    <source>
        <dbReference type="ARBA" id="ARBA00022603"/>
    </source>
</evidence>
<evidence type="ECO:0000256" key="1">
    <source>
        <dbReference type="ARBA" id="ARBA00010203"/>
    </source>
</evidence>
<keyword evidence="6" id="KW-0680">Restriction system</keyword>
<name>A0A2T4XW64_ENTCL</name>
<dbReference type="GO" id="GO:0003677">
    <property type="term" value="F:DNA binding"/>
    <property type="evidence" value="ECO:0007669"/>
    <property type="project" value="UniProtKB-KW"/>
</dbReference>
<dbReference type="Gene3D" id="3.40.50.150">
    <property type="entry name" value="Vaccinia Virus protein VP39"/>
    <property type="match status" value="2"/>
</dbReference>
<dbReference type="EC" id="2.1.1.113" evidence="2"/>
<evidence type="ECO:0000256" key="4">
    <source>
        <dbReference type="ARBA" id="ARBA00022679"/>
    </source>
</evidence>
<evidence type="ECO:0000259" key="9">
    <source>
        <dbReference type="Pfam" id="PF01555"/>
    </source>
</evidence>
<evidence type="ECO:0000256" key="6">
    <source>
        <dbReference type="ARBA" id="ARBA00022747"/>
    </source>
</evidence>
<evidence type="ECO:0000256" key="2">
    <source>
        <dbReference type="ARBA" id="ARBA00012185"/>
    </source>
</evidence>
<dbReference type="InterPro" id="IPR029063">
    <property type="entry name" value="SAM-dependent_MTases_sf"/>
</dbReference>
<evidence type="ECO:0000256" key="5">
    <source>
        <dbReference type="ARBA" id="ARBA00022691"/>
    </source>
</evidence>
<dbReference type="REBASE" id="268347">
    <property type="entry name" value="M.EclAmORF19420P"/>
</dbReference>